<dbReference type="PANTHER" id="PTHR34107">
    <property type="entry name" value="SLL0198 PROTEIN-RELATED"/>
    <property type="match status" value="1"/>
</dbReference>
<evidence type="ECO:0000259" key="1">
    <source>
        <dbReference type="Pfam" id="PF05685"/>
    </source>
</evidence>
<dbReference type="InterPro" id="IPR011335">
    <property type="entry name" value="Restrct_endonuc-II-like"/>
</dbReference>
<dbReference type="InterPro" id="IPR008538">
    <property type="entry name" value="Uma2"/>
</dbReference>
<name>A0A6J4T7P8_9ACTN</name>
<protein>
    <recommendedName>
        <fullName evidence="1">Putative restriction endonuclease domain-containing protein</fullName>
    </recommendedName>
</protein>
<evidence type="ECO:0000313" key="2">
    <source>
        <dbReference type="EMBL" id="CAA9515952.1"/>
    </source>
</evidence>
<dbReference type="CDD" id="cd06260">
    <property type="entry name" value="DUF820-like"/>
    <property type="match status" value="1"/>
</dbReference>
<accession>A0A6J4T7P8</accession>
<proteinExistence type="predicted"/>
<organism evidence="2">
    <name type="scientific">uncultured Solirubrobacteraceae bacterium</name>
    <dbReference type="NCBI Taxonomy" id="1162706"/>
    <lineage>
        <taxon>Bacteria</taxon>
        <taxon>Bacillati</taxon>
        <taxon>Actinomycetota</taxon>
        <taxon>Thermoleophilia</taxon>
        <taxon>Solirubrobacterales</taxon>
        <taxon>Solirubrobacteraceae</taxon>
        <taxon>environmental samples</taxon>
    </lineage>
</organism>
<dbReference type="AlphaFoldDB" id="A0A6J4T7P8"/>
<reference evidence="2" key="1">
    <citation type="submission" date="2020-02" db="EMBL/GenBank/DDBJ databases">
        <authorList>
            <person name="Meier V. D."/>
        </authorList>
    </citation>
    <scope>NUCLEOTIDE SEQUENCE</scope>
    <source>
        <strain evidence="2">AVDCRST_MAG67</strain>
    </source>
</reference>
<dbReference type="InterPro" id="IPR012296">
    <property type="entry name" value="Nuclease_put_TT1808"/>
</dbReference>
<sequence>MNAMSLAQRMTADEYLAGPEDSRRTELVEGEIVVHEPGKPHQRAVMALLRALDAWVLPAPGRGQVWIPLDVRLDDGNVFAADLLWYAPERGRDDDADGPPYPLPDLAVEVRSPATWRYDIGAKKAAYERSGLPELWLVDTAACVVIVFRRSSPKAKRFDVALELTVGDDLTSPLLPGFAHPLRTVFDA</sequence>
<dbReference type="Gene3D" id="3.90.1570.10">
    <property type="entry name" value="tt1808, chain A"/>
    <property type="match status" value="1"/>
</dbReference>
<feature type="domain" description="Putative restriction endonuclease" evidence="1">
    <location>
        <begin position="13"/>
        <end position="179"/>
    </location>
</feature>
<dbReference type="SUPFAM" id="SSF52980">
    <property type="entry name" value="Restriction endonuclease-like"/>
    <property type="match status" value="1"/>
</dbReference>
<dbReference type="PANTHER" id="PTHR34107:SF4">
    <property type="entry name" value="SLL1222 PROTEIN"/>
    <property type="match status" value="1"/>
</dbReference>
<dbReference type="EMBL" id="CADCVQ010000126">
    <property type="protein sequence ID" value="CAA9515952.1"/>
    <property type="molecule type" value="Genomic_DNA"/>
</dbReference>
<gene>
    <name evidence="2" type="ORF">AVDCRST_MAG67-2988</name>
</gene>
<dbReference type="Pfam" id="PF05685">
    <property type="entry name" value="Uma2"/>
    <property type="match status" value="1"/>
</dbReference>